<organism evidence="1 2">
    <name type="scientific">Rhodotorula paludigena</name>
    <dbReference type="NCBI Taxonomy" id="86838"/>
    <lineage>
        <taxon>Eukaryota</taxon>
        <taxon>Fungi</taxon>
        <taxon>Dikarya</taxon>
        <taxon>Basidiomycota</taxon>
        <taxon>Pucciniomycotina</taxon>
        <taxon>Microbotryomycetes</taxon>
        <taxon>Sporidiobolales</taxon>
        <taxon>Sporidiobolaceae</taxon>
        <taxon>Rhodotorula</taxon>
    </lineage>
</organism>
<comment type="caution">
    <text evidence="1">The sequence shown here is derived from an EMBL/GenBank/DDBJ whole genome shotgun (WGS) entry which is preliminary data.</text>
</comment>
<gene>
    <name evidence="1" type="ORF">Rhopal_007747-T1</name>
</gene>
<dbReference type="EMBL" id="BQKY01000018">
    <property type="protein sequence ID" value="GJN94664.1"/>
    <property type="molecule type" value="Genomic_DNA"/>
</dbReference>
<dbReference type="Proteomes" id="UP001342314">
    <property type="component" value="Unassembled WGS sequence"/>
</dbReference>
<evidence type="ECO:0000313" key="2">
    <source>
        <dbReference type="Proteomes" id="UP001342314"/>
    </source>
</evidence>
<name>A0AAV5GXH7_9BASI</name>
<proteinExistence type="predicted"/>
<dbReference type="AlphaFoldDB" id="A0AAV5GXH7"/>
<reference evidence="1 2" key="1">
    <citation type="submission" date="2021-12" db="EMBL/GenBank/DDBJ databases">
        <title>High titer production of polyol ester of fatty acids by Rhodotorula paludigena BS15 towards product separation-free biomass refinery.</title>
        <authorList>
            <person name="Mano J."/>
            <person name="Ono H."/>
            <person name="Tanaka T."/>
            <person name="Naito K."/>
            <person name="Sushida H."/>
            <person name="Ike M."/>
            <person name="Tokuyasu K."/>
            <person name="Kitaoka M."/>
        </authorList>
    </citation>
    <scope>NUCLEOTIDE SEQUENCE [LARGE SCALE GENOMIC DNA]</scope>
    <source>
        <strain evidence="1 2">BS15</strain>
    </source>
</reference>
<protein>
    <submittedName>
        <fullName evidence="1">Uncharacterized protein</fullName>
    </submittedName>
</protein>
<accession>A0AAV5GXH7</accession>
<evidence type="ECO:0000313" key="1">
    <source>
        <dbReference type="EMBL" id="GJN94664.1"/>
    </source>
</evidence>
<sequence>MALTTTASPILHQQTIPATCGPSVLVNTTSNIRLSGKRVGFGWIPRYSVENGPQLVNVTYDMLQPSLPEPYWIITEGEYDLPGVYRIRFHNDIDLCLASDDDHLASAQECTDSAAAWNITCTSCEEAGVASQCEFRAMDVDQCVTYAAPDVLVFKDCLGLGGTNTTQTWDFDQAMYA</sequence>
<keyword evidence="2" id="KW-1185">Reference proteome</keyword>